<dbReference type="InterPro" id="IPR038488">
    <property type="entry name" value="Integrase_DNA-bd_sf"/>
</dbReference>
<keyword evidence="2" id="KW-0229">DNA integration</keyword>
<evidence type="ECO:0000313" key="8">
    <source>
        <dbReference type="EMBL" id="RDL44645.1"/>
    </source>
</evidence>
<dbReference type="Pfam" id="PF00589">
    <property type="entry name" value="Phage_integrase"/>
    <property type="match status" value="1"/>
</dbReference>
<evidence type="ECO:0000313" key="9">
    <source>
        <dbReference type="Proteomes" id="UP000254326"/>
    </source>
</evidence>
<dbReference type="EMBL" id="QKRA01000003">
    <property type="protein sequence ID" value="RDL44645.1"/>
    <property type="molecule type" value="Genomic_DNA"/>
</dbReference>
<feature type="domain" description="Core-binding (CB)" evidence="7">
    <location>
        <begin position="96"/>
        <end position="178"/>
    </location>
</feature>
<dbReference type="GO" id="GO:0006310">
    <property type="term" value="P:DNA recombination"/>
    <property type="evidence" value="ECO:0007669"/>
    <property type="project" value="UniProtKB-KW"/>
</dbReference>
<dbReference type="InterPro" id="IPR025166">
    <property type="entry name" value="Integrase_DNA_bind_dom"/>
</dbReference>
<keyword evidence="3 5" id="KW-0238">DNA-binding</keyword>
<feature type="domain" description="Tyr recombinase" evidence="6">
    <location>
        <begin position="203"/>
        <end position="392"/>
    </location>
</feature>
<dbReference type="Pfam" id="PF13356">
    <property type="entry name" value="Arm-DNA-bind_3"/>
    <property type="match status" value="1"/>
</dbReference>
<accession>A0A370UA53</accession>
<dbReference type="Gene3D" id="1.10.150.130">
    <property type="match status" value="1"/>
</dbReference>
<keyword evidence="4" id="KW-0233">DNA recombination</keyword>
<dbReference type="Gene3D" id="1.10.443.10">
    <property type="entry name" value="Intergrase catalytic core"/>
    <property type="match status" value="1"/>
</dbReference>
<evidence type="ECO:0000256" key="2">
    <source>
        <dbReference type="ARBA" id="ARBA00022908"/>
    </source>
</evidence>
<organism evidence="8 9">
    <name type="scientific">Marinomonas piezotolerans</name>
    <dbReference type="NCBI Taxonomy" id="2213058"/>
    <lineage>
        <taxon>Bacteria</taxon>
        <taxon>Pseudomonadati</taxon>
        <taxon>Pseudomonadota</taxon>
        <taxon>Gammaproteobacteria</taxon>
        <taxon>Oceanospirillales</taxon>
        <taxon>Oceanospirillaceae</taxon>
        <taxon>Marinomonas</taxon>
    </lineage>
</organism>
<dbReference type="InterPro" id="IPR002104">
    <property type="entry name" value="Integrase_catalytic"/>
</dbReference>
<dbReference type="PANTHER" id="PTHR30629:SF2">
    <property type="entry name" value="PROPHAGE INTEGRASE INTS-RELATED"/>
    <property type="match status" value="1"/>
</dbReference>
<evidence type="ECO:0000256" key="3">
    <source>
        <dbReference type="ARBA" id="ARBA00023125"/>
    </source>
</evidence>
<dbReference type="Proteomes" id="UP000254326">
    <property type="component" value="Unassembled WGS sequence"/>
</dbReference>
<keyword evidence="9" id="KW-1185">Reference proteome</keyword>
<proteinExistence type="inferred from homology"/>
<dbReference type="Pfam" id="PF22022">
    <property type="entry name" value="Phage_int_M"/>
    <property type="match status" value="1"/>
</dbReference>
<dbReference type="Gene3D" id="3.30.160.390">
    <property type="entry name" value="Integrase, DNA-binding domain"/>
    <property type="match status" value="1"/>
</dbReference>
<dbReference type="InterPro" id="IPR050808">
    <property type="entry name" value="Phage_Integrase"/>
</dbReference>
<dbReference type="InterPro" id="IPR011010">
    <property type="entry name" value="DNA_brk_join_enz"/>
</dbReference>
<comment type="similarity">
    <text evidence="1">Belongs to the 'phage' integrase family.</text>
</comment>
<dbReference type="InterPro" id="IPR010998">
    <property type="entry name" value="Integrase_recombinase_N"/>
</dbReference>
<evidence type="ECO:0000256" key="4">
    <source>
        <dbReference type="ARBA" id="ARBA00023172"/>
    </source>
</evidence>
<comment type="caution">
    <text evidence="8">The sequence shown here is derived from an EMBL/GenBank/DDBJ whole genome shotgun (WGS) entry which is preliminary data.</text>
</comment>
<dbReference type="PANTHER" id="PTHR30629">
    <property type="entry name" value="PROPHAGE INTEGRASE"/>
    <property type="match status" value="1"/>
</dbReference>
<dbReference type="InterPro" id="IPR013762">
    <property type="entry name" value="Integrase-like_cat_sf"/>
</dbReference>
<evidence type="ECO:0000256" key="1">
    <source>
        <dbReference type="ARBA" id="ARBA00008857"/>
    </source>
</evidence>
<dbReference type="PROSITE" id="PS51900">
    <property type="entry name" value="CB"/>
    <property type="match status" value="1"/>
</dbReference>
<dbReference type="SUPFAM" id="SSF56349">
    <property type="entry name" value="DNA breaking-rejoining enzymes"/>
    <property type="match status" value="1"/>
</dbReference>
<dbReference type="GO" id="GO:0003677">
    <property type="term" value="F:DNA binding"/>
    <property type="evidence" value="ECO:0007669"/>
    <property type="project" value="UniProtKB-UniRule"/>
</dbReference>
<dbReference type="InterPro" id="IPR053876">
    <property type="entry name" value="Phage_int_M"/>
</dbReference>
<gene>
    <name evidence="8" type="ORF">DN730_09680</name>
</gene>
<evidence type="ECO:0000256" key="5">
    <source>
        <dbReference type="PROSITE-ProRule" id="PRU01248"/>
    </source>
</evidence>
<dbReference type="PROSITE" id="PS51898">
    <property type="entry name" value="TYR_RECOMBINASE"/>
    <property type="match status" value="1"/>
</dbReference>
<sequence>MAMISNAWLKANAGRERDGVEVFSDRDGLGVRASSKGKLVFQYRYRFGGKQHRIDIGPYPSISLKRAREIHAELRAELAESRDPKKVLQQQRLGAAPTNTVEQLYVDYHSKFASHHKKSADQVLRSMELYVFPMLGEQQAENVETHHWMALLEDVAESAPSISERILSAVSQMYAWGIRMRRVSVNPVSDVSAKYDLRVKRKVRVRSLDDRELRLVWQAILKSNLRPRNTVMLQLLLMWGGRVGELRLSEKAHFDLHNNVWTIPPENHKTGAKTGKPLKRPILPEMAELIKQCLQLSPPNYQYMFPKEGADEPTSETSHLGISDNLNKWIKRRLAQDVEHWSLHDLRSTARSRWSQLAPPHIAEIALGHALPKMWQTYDYYDYLDEQRELYRAWLSKLREIVA</sequence>
<dbReference type="InterPro" id="IPR044068">
    <property type="entry name" value="CB"/>
</dbReference>
<name>A0A370UA53_9GAMM</name>
<evidence type="ECO:0000259" key="7">
    <source>
        <dbReference type="PROSITE" id="PS51900"/>
    </source>
</evidence>
<reference evidence="8 9" key="1">
    <citation type="submission" date="2018-06" db="EMBL/GenBank/DDBJ databases">
        <title>Marinomonas sp. YLB-05 draft genome sequence.</title>
        <authorList>
            <person name="Yu L."/>
            <person name="Tang X."/>
        </authorList>
    </citation>
    <scope>NUCLEOTIDE SEQUENCE [LARGE SCALE GENOMIC DNA]</scope>
    <source>
        <strain evidence="8 9">YLB-05</strain>
    </source>
</reference>
<dbReference type="AlphaFoldDB" id="A0A370UA53"/>
<dbReference type="CDD" id="cd00801">
    <property type="entry name" value="INT_P4_C"/>
    <property type="match status" value="1"/>
</dbReference>
<evidence type="ECO:0000259" key="6">
    <source>
        <dbReference type="PROSITE" id="PS51898"/>
    </source>
</evidence>
<dbReference type="GO" id="GO:0015074">
    <property type="term" value="P:DNA integration"/>
    <property type="evidence" value="ECO:0007669"/>
    <property type="project" value="UniProtKB-KW"/>
</dbReference>
<protein>
    <submittedName>
        <fullName evidence="8">Integrase</fullName>
    </submittedName>
</protein>